<proteinExistence type="predicted"/>
<reference evidence="2 3" key="1">
    <citation type="submission" date="2024-01" db="EMBL/GenBank/DDBJ databases">
        <title>A draft genome for a cacao thread blight-causing isolate of Paramarasmius palmivorus.</title>
        <authorList>
            <person name="Baruah I.K."/>
            <person name="Bukari Y."/>
            <person name="Amoako-Attah I."/>
            <person name="Meinhardt L.W."/>
            <person name="Bailey B.A."/>
            <person name="Cohen S.P."/>
        </authorList>
    </citation>
    <scope>NUCLEOTIDE SEQUENCE [LARGE SCALE GENOMIC DNA]</scope>
    <source>
        <strain evidence="2 3">GH-12</strain>
    </source>
</reference>
<feature type="region of interest" description="Disordered" evidence="1">
    <location>
        <begin position="168"/>
        <end position="211"/>
    </location>
</feature>
<dbReference type="EMBL" id="JAYKXP010000267">
    <property type="protein sequence ID" value="KAK7017022.1"/>
    <property type="molecule type" value="Genomic_DNA"/>
</dbReference>
<evidence type="ECO:0000313" key="2">
    <source>
        <dbReference type="EMBL" id="KAK7017022.1"/>
    </source>
</evidence>
<organism evidence="2 3">
    <name type="scientific">Paramarasmius palmivorus</name>
    <dbReference type="NCBI Taxonomy" id="297713"/>
    <lineage>
        <taxon>Eukaryota</taxon>
        <taxon>Fungi</taxon>
        <taxon>Dikarya</taxon>
        <taxon>Basidiomycota</taxon>
        <taxon>Agaricomycotina</taxon>
        <taxon>Agaricomycetes</taxon>
        <taxon>Agaricomycetidae</taxon>
        <taxon>Agaricales</taxon>
        <taxon>Marasmiineae</taxon>
        <taxon>Marasmiaceae</taxon>
        <taxon>Paramarasmius</taxon>
    </lineage>
</organism>
<keyword evidence="3" id="KW-1185">Reference proteome</keyword>
<sequence length="296" mass="33486">MTQNECKYLLLSEKSSVVKEMPFRVGGMHTRPLPIAIQFNSTSAAVFAFNHLKIPIQTYKEANNVNLASALREIPTWSVMCYKLNRHSKYFIDVRLGSKSGIYCNVKEAFRSLKGASPRFQRAFVYGDFGHALISSILGGKSPPDYLWDYHPYEHPEHAAQIKAHVLSPDTIPTPPRQPQPKVPVSDVRVPEPSPQQPRAPVSNPDSSRNHSVDHEELIAVALALEARDPWVEKYLAAIEVPVDDYAGIELKFELSDSRAQFIHDMNKRYGDRDAAWDFLYSLLAMEVHGKKESRD</sequence>
<name>A0AAW0AU63_9AGAR</name>
<accession>A0AAW0AU63</accession>
<gene>
    <name evidence="2" type="ORF">VNI00_018749</name>
</gene>
<comment type="caution">
    <text evidence="2">The sequence shown here is derived from an EMBL/GenBank/DDBJ whole genome shotgun (WGS) entry which is preliminary data.</text>
</comment>
<protein>
    <submittedName>
        <fullName evidence="2">Uncharacterized protein</fullName>
    </submittedName>
</protein>
<dbReference type="Proteomes" id="UP001383192">
    <property type="component" value="Unassembled WGS sequence"/>
</dbReference>
<evidence type="ECO:0000256" key="1">
    <source>
        <dbReference type="SAM" id="MobiDB-lite"/>
    </source>
</evidence>
<feature type="compositionally biased region" description="Pro residues" evidence="1">
    <location>
        <begin position="172"/>
        <end position="182"/>
    </location>
</feature>
<dbReference type="AlphaFoldDB" id="A0AAW0AU63"/>
<evidence type="ECO:0000313" key="3">
    <source>
        <dbReference type="Proteomes" id="UP001383192"/>
    </source>
</evidence>